<dbReference type="InterPro" id="IPR006311">
    <property type="entry name" value="TAT_signal"/>
</dbReference>
<feature type="compositionally biased region" description="Acidic residues" evidence="1">
    <location>
        <begin position="171"/>
        <end position="205"/>
    </location>
</feature>
<feature type="compositionally biased region" description="Basic and acidic residues" evidence="1">
    <location>
        <begin position="456"/>
        <end position="470"/>
    </location>
</feature>
<feature type="transmembrane region" description="Helical" evidence="2">
    <location>
        <begin position="486"/>
        <end position="507"/>
    </location>
</feature>
<evidence type="ECO:0000256" key="2">
    <source>
        <dbReference type="SAM" id="Phobius"/>
    </source>
</evidence>
<feature type="compositionally biased region" description="Low complexity" evidence="1">
    <location>
        <begin position="140"/>
        <end position="149"/>
    </location>
</feature>
<proteinExistence type="predicted"/>
<feature type="compositionally biased region" description="Acidic residues" evidence="1">
    <location>
        <begin position="150"/>
        <end position="162"/>
    </location>
</feature>
<evidence type="ECO:0000256" key="1">
    <source>
        <dbReference type="SAM" id="MobiDB-lite"/>
    </source>
</evidence>
<name>A0ABU2DU26_9MICC</name>
<feature type="compositionally biased region" description="Acidic residues" evidence="1">
    <location>
        <begin position="89"/>
        <end position="105"/>
    </location>
</feature>
<accession>A0ABU2DU26</accession>
<comment type="caution">
    <text evidence="4">The sequence shown here is derived from an EMBL/GenBank/DDBJ whole genome shotgun (WGS) entry which is preliminary data.</text>
</comment>
<keyword evidence="2" id="KW-1133">Transmembrane helix</keyword>
<keyword evidence="2" id="KW-0812">Transmembrane</keyword>
<feature type="signal peptide" evidence="3">
    <location>
        <begin position="1"/>
        <end position="36"/>
    </location>
</feature>
<dbReference type="EMBL" id="JAVKGR010000011">
    <property type="protein sequence ID" value="MDR8019795.1"/>
    <property type="molecule type" value="Genomic_DNA"/>
</dbReference>
<keyword evidence="5" id="KW-1185">Reference proteome</keyword>
<feature type="region of interest" description="Disordered" evidence="1">
    <location>
        <begin position="367"/>
        <end position="395"/>
    </location>
</feature>
<protein>
    <recommendedName>
        <fullName evidence="6">LPXTG-motif cell wall-anchored protein</fullName>
    </recommendedName>
</protein>
<evidence type="ECO:0000313" key="5">
    <source>
        <dbReference type="Proteomes" id="UP001251870"/>
    </source>
</evidence>
<evidence type="ECO:0000256" key="3">
    <source>
        <dbReference type="SAM" id="SignalP"/>
    </source>
</evidence>
<dbReference type="RefSeq" id="WP_310548786.1">
    <property type="nucleotide sequence ID" value="NZ_JAVKGR010000011.1"/>
</dbReference>
<reference evidence="4 5" key="1">
    <citation type="submission" date="2023-09" db="EMBL/GenBank/DDBJ databases">
        <title>Description of three actinobacteria isolated from air of manufacturing shop in a pharmaceutical factory.</title>
        <authorList>
            <person name="Zhang D.-F."/>
        </authorList>
    </citation>
    <scope>NUCLEOTIDE SEQUENCE [LARGE SCALE GENOMIC DNA]</scope>
    <source>
        <strain evidence="4 5">LY-0111</strain>
    </source>
</reference>
<sequence length="515" mass="53274">MTKNISGRSRRRVTALLAGPIITVGMLGLTAPTAMADTLETAEAAVEPPDGEGQGNQEQSDQEQGGEEQGAGDAGAEGTVDPALVEQPAEQDVEQDAEQDAEQEEGQAQGGEEAGTTESGQGDAADQQAPAPEEAEGAEDGAQARAADSGGDDDAADAEGDDAGTGANDGDAVDSGDDSVDDAGDGGADDSADDSDAGEVADGEAVDAAAVQEQGSDSAEEAGDSSVTAEDSSVSFEVYSFEVFDLPDEPTSGWLGAAPEGNQGGGQGIVGMSDEIQEYMSDAVEYDEDLWWAYDPDAATVCALPERGSEDLGPLEEGPDDGSTGVWGLVAGDQFWAVYNDFYDILAFVPEHQLWLEGAEQPWQAYAGCGHSDSSDPVRWSGSQEDDPDPQGAPADLADWQLYYALGLDEPGEDLMPPGALQKLYDHPAYTGQGHTVQDQTVQDQAVQDQGAARGAARDHDDAADHRDASVHGGEQLAETGADSSAFAMGAGLFVLIGGALTAFAYWMRLRGRHR</sequence>
<evidence type="ECO:0000313" key="4">
    <source>
        <dbReference type="EMBL" id="MDR8019795.1"/>
    </source>
</evidence>
<dbReference type="PROSITE" id="PS51318">
    <property type="entry name" value="TAT"/>
    <property type="match status" value="1"/>
</dbReference>
<keyword evidence="3" id="KW-0732">Signal</keyword>
<feature type="compositionally biased region" description="Low complexity" evidence="1">
    <location>
        <begin position="443"/>
        <end position="455"/>
    </location>
</feature>
<organism evidence="4 5">
    <name type="scientific">Nesterenkonia aerolata</name>
    <dbReference type="NCBI Taxonomy" id="3074079"/>
    <lineage>
        <taxon>Bacteria</taxon>
        <taxon>Bacillati</taxon>
        <taxon>Actinomycetota</taxon>
        <taxon>Actinomycetes</taxon>
        <taxon>Micrococcales</taxon>
        <taxon>Micrococcaceae</taxon>
        <taxon>Nesterenkonia</taxon>
    </lineage>
</organism>
<feature type="region of interest" description="Disordered" evidence="1">
    <location>
        <begin position="38"/>
        <end position="232"/>
    </location>
</feature>
<evidence type="ECO:0008006" key="6">
    <source>
        <dbReference type="Google" id="ProtNLM"/>
    </source>
</evidence>
<feature type="compositionally biased region" description="Low complexity" evidence="1">
    <location>
        <begin position="206"/>
        <end position="215"/>
    </location>
</feature>
<dbReference type="Proteomes" id="UP001251870">
    <property type="component" value="Unassembled WGS sequence"/>
</dbReference>
<feature type="chain" id="PRO_5046864979" description="LPXTG-motif cell wall-anchored protein" evidence="3">
    <location>
        <begin position="37"/>
        <end position="515"/>
    </location>
</feature>
<keyword evidence="2" id="KW-0472">Membrane</keyword>
<feature type="region of interest" description="Disordered" evidence="1">
    <location>
        <begin position="443"/>
        <end position="473"/>
    </location>
</feature>
<feature type="compositionally biased region" description="Low complexity" evidence="1">
    <location>
        <begin position="114"/>
        <end position="132"/>
    </location>
</feature>
<gene>
    <name evidence="4" type="ORF">RIL96_09510</name>
</gene>